<dbReference type="InterPro" id="IPR050832">
    <property type="entry name" value="Bact_Acetyltransf"/>
</dbReference>
<evidence type="ECO:0000256" key="1">
    <source>
        <dbReference type="ARBA" id="ARBA00022679"/>
    </source>
</evidence>
<organism evidence="4 5">
    <name type="scientific">Cryobacterium luteum</name>
    <dbReference type="NCBI Taxonomy" id="1424661"/>
    <lineage>
        <taxon>Bacteria</taxon>
        <taxon>Bacillati</taxon>
        <taxon>Actinomycetota</taxon>
        <taxon>Actinomycetes</taxon>
        <taxon>Micrococcales</taxon>
        <taxon>Microbacteriaceae</taxon>
        <taxon>Cryobacterium</taxon>
    </lineage>
</organism>
<evidence type="ECO:0000313" key="5">
    <source>
        <dbReference type="Proteomes" id="UP000297654"/>
    </source>
</evidence>
<sequence>MTDATSPLSERVTMPAALPVPEHPDIAVWRPATVDDIDAIWQLEKSIGQADHPNYVLERDEIAEIFDFSFVDVTTDTLVAEAVDGHLVANGLVVLSPGQVTLVKSNLDGGVLPTMRGRGIGRELLNWQVARATQQLATSDKRLPGWIATSCDERAPQNGRLYERFGLVCTRYFLCLDRILADPIREFTLADGIRLAPYESKLSPVVHAARNEVFMDHWSSQPIPDETWNAYVTGSTFVEELSFVAFGIEPDGSEHVVGFIMSSVNEEDWAAAGYRSSYIGLVGVLRGWRGRHIAQALLAAQLDASRAAGHERATLDVDSASPTGALDLYTGMGFFASNRELVYVREF</sequence>
<dbReference type="GO" id="GO:0016747">
    <property type="term" value="F:acyltransferase activity, transferring groups other than amino-acyl groups"/>
    <property type="evidence" value="ECO:0007669"/>
    <property type="project" value="InterPro"/>
</dbReference>
<dbReference type="Pfam" id="PF00583">
    <property type="entry name" value="Acetyltransf_1"/>
    <property type="match status" value="1"/>
</dbReference>
<keyword evidence="1 4" id="KW-0808">Transferase</keyword>
<dbReference type="CDD" id="cd04301">
    <property type="entry name" value="NAT_SF"/>
    <property type="match status" value="2"/>
</dbReference>
<dbReference type="InterPro" id="IPR000182">
    <property type="entry name" value="GNAT_dom"/>
</dbReference>
<dbReference type="PANTHER" id="PTHR43877">
    <property type="entry name" value="AMINOALKYLPHOSPHONATE N-ACETYLTRANSFERASE-RELATED-RELATED"/>
    <property type="match status" value="1"/>
</dbReference>
<dbReference type="EMBL" id="SOFF01000030">
    <property type="protein sequence ID" value="TFB89257.1"/>
    <property type="molecule type" value="Genomic_DNA"/>
</dbReference>
<dbReference type="RefSeq" id="WP_092107278.1">
    <property type="nucleotide sequence ID" value="NZ_FOCN01000002.1"/>
</dbReference>
<reference evidence="4 5" key="1">
    <citation type="submission" date="2019-03" db="EMBL/GenBank/DDBJ databases">
        <title>Genomics of glacier-inhabiting Cryobacterium strains.</title>
        <authorList>
            <person name="Liu Q."/>
            <person name="Xin Y.-H."/>
        </authorList>
    </citation>
    <scope>NUCLEOTIDE SEQUENCE [LARGE SCALE GENOMIC DNA]</scope>
    <source>
        <strain evidence="4 5">Hh15</strain>
    </source>
</reference>
<dbReference type="SUPFAM" id="SSF55729">
    <property type="entry name" value="Acyl-CoA N-acyltransferases (Nat)"/>
    <property type="match status" value="2"/>
</dbReference>
<protein>
    <submittedName>
        <fullName evidence="4">GNAT family N-acetyltransferase</fullName>
    </submittedName>
</protein>
<keyword evidence="2" id="KW-0012">Acyltransferase</keyword>
<dbReference type="PROSITE" id="PS51186">
    <property type="entry name" value="GNAT"/>
    <property type="match status" value="2"/>
</dbReference>
<dbReference type="AlphaFoldDB" id="A0A1H8C5E3"/>
<name>A0A1H8C5E3_9MICO</name>
<evidence type="ECO:0000259" key="3">
    <source>
        <dbReference type="PROSITE" id="PS51186"/>
    </source>
</evidence>
<feature type="domain" description="N-acetyltransferase" evidence="3">
    <location>
        <begin position="182"/>
        <end position="347"/>
    </location>
</feature>
<accession>A0A1H8C5E3</accession>
<dbReference type="Proteomes" id="UP000297654">
    <property type="component" value="Unassembled WGS sequence"/>
</dbReference>
<dbReference type="OrthoDB" id="9799092at2"/>
<proteinExistence type="predicted"/>
<keyword evidence="5" id="KW-1185">Reference proteome</keyword>
<dbReference type="STRING" id="1424661.SAMN05216281_102251"/>
<evidence type="ECO:0000313" key="4">
    <source>
        <dbReference type="EMBL" id="TFB89257.1"/>
    </source>
</evidence>
<gene>
    <name evidence="4" type="ORF">E3O10_10290</name>
</gene>
<dbReference type="InterPro" id="IPR016181">
    <property type="entry name" value="Acyl_CoA_acyltransferase"/>
</dbReference>
<evidence type="ECO:0000256" key="2">
    <source>
        <dbReference type="ARBA" id="ARBA00023315"/>
    </source>
</evidence>
<comment type="caution">
    <text evidence="4">The sequence shown here is derived from an EMBL/GenBank/DDBJ whole genome shotgun (WGS) entry which is preliminary data.</text>
</comment>
<dbReference type="Gene3D" id="3.40.630.30">
    <property type="match status" value="1"/>
</dbReference>
<feature type="domain" description="N-acetyltransferase" evidence="3">
    <location>
        <begin position="27"/>
        <end position="185"/>
    </location>
</feature>